<dbReference type="Proteomes" id="UP000228976">
    <property type="component" value="Unassembled WGS sequence"/>
</dbReference>
<dbReference type="CDD" id="cd07438">
    <property type="entry name" value="PHP_HisPPase_AMP"/>
    <property type="match status" value="1"/>
</dbReference>
<name>A0A261FBP5_9BIFI</name>
<feature type="domain" description="Polymerase/histidinol phosphatase N-terminal" evidence="2">
    <location>
        <begin position="93"/>
        <end position="158"/>
    </location>
</feature>
<reference evidence="3 4" key="1">
    <citation type="journal article" date="2017" name="BMC Genomics">
        <title>Comparative genomic and phylogenomic analyses of the Bifidobacteriaceae family.</title>
        <authorList>
            <person name="Lugli G.A."/>
            <person name="Milani C."/>
            <person name="Turroni F."/>
            <person name="Duranti S."/>
            <person name="Mancabelli L."/>
            <person name="Mangifesta M."/>
            <person name="Ferrario C."/>
            <person name="Modesto M."/>
            <person name="Mattarelli P."/>
            <person name="Jiri K."/>
            <person name="van Sinderen D."/>
            <person name="Ventura M."/>
        </authorList>
    </citation>
    <scope>NUCLEOTIDE SEQUENCE [LARGE SCALE GENOMIC DNA]</scope>
    <source>
        <strain evidence="3 4">LMG 21773</strain>
    </source>
</reference>
<feature type="region of interest" description="Disordered" evidence="1">
    <location>
        <begin position="1"/>
        <end position="28"/>
    </location>
</feature>
<gene>
    <name evidence="3" type="ORF">AEAE_0881</name>
</gene>
<sequence>MKSDFETSEKRHLSADSQPDMLPDYSGGMSEAERALLHGHVDGEVGGEGDGQLRGERGDATGGLRAELGAGQLGTHVRAALAWHESPEHSQGWDLHTHTVFSDGQCTPSEAIELAKNAGIAGIALTDHDSAQGWSEAEKRARELNMPLIRGTEITAEWGHTSVHMLAWLYDPTNEALAELFRTTRINRVRRTKKMVEMMGKKYPITWEDVLKQAGGTAQTTIGRPHIADTLVAKGLFATRSEAFLGPVSSKSEFYLPVISPQVDEVITIVKDAGGVVAIAHAGSFARNKEILSDQDIRHFADLGLDALEVWHRENSPEQRVRLLKLASRLGLLATGGSDWHGPHGKPNLLGENLTDPQTLQAIVTRGVLPVVE</sequence>
<dbReference type="Pfam" id="PF02811">
    <property type="entry name" value="PHP"/>
    <property type="match status" value="1"/>
</dbReference>
<feature type="region of interest" description="Disordered" evidence="1">
    <location>
        <begin position="41"/>
        <end position="63"/>
    </location>
</feature>
<dbReference type="GO" id="GO:0004534">
    <property type="term" value="F:5'-3' RNA exonuclease activity"/>
    <property type="evidence" value="ECO:0007669"/>
    <property type="project" value="TreeGrafter"/>
</dbReference>
<dbReference type="InterPro" id="IPR016195">
    <property type="entry name" value="Pol/histidinol_Pase-like"/>
</dbReference>
<dbReference type="Gene3D" id="1.10.150.650">
    <property type="match status" value="1"/>
</dbReference>
<dbReference type="PANTHER" id="PTHR42924:SF3">
    <property type="entry name" value="POLYMERASE_HISTIDINOL PHOSPHATASE N-TERMINAL DOMAIN-CONTAINING PROTEIN"/>
    <property type="match status" value="1"/>
</dbReference>
<evidence type="ECO:0000313" key="3">
    <source>
        <dbReference type="EMBL" id="OZG56393.1"/>
    </source>
</evidence>
<evidence type="ECO:0000256" key="1">
    <source>
        <dbReference type="SAM" id="MobiDB-lite"/>
    </source>
</evidence>
<dbReference type="InterPro" id="IPR004013">
    <property type="entry name" value="PHP_dom"/>
</dbReference>
<evidence type="ECO:0000259" key="2">
    <source>
        <dbReference type="SMART" id="SM00481"/>
    </source>
</evidence>
<keyword evidence="4" id="KW-1185">Reference proteome</keyword>
<dbReference type="SMART" id="SM00481">
    <property type="entry name" value="POLIIIAc"/>
    <property type="match status" value="1"/>
</dbReference>
<evidence type="ECO:0000313" key="4">
    <source>
        <dbReference type="Proteomes" id="UP000228976"/>
    </source>
</evidence>
<comment type="caution">
    <text evidence="3">The sequence shown here is derived from an EMBL/GenBank/DDBJ whole genome shotgun (WGS) entry which is preliminary data.</text>
</comment>
<accession>A0A261FBP5</accession>
<organism evidence="3 4">
    <name type="scientific">Aeriscardovia aeriphila</name>
    <dbReference type="NCBI Taxonomy" id="218139"/>
    <lineage>
        <taxon>Bacteria</taxon>
        <taxon>Bacillati</taxon>
        <taxon>Actinomycetota</taxon>
        <taxon>Actinomycetes</taxon>
        <taxon>Bifidobacteriales</taxon>
        <taxon>Bifidobacteriaceae</taxon>
        <taxon>Aeriscardovia</taxon>
    </lineage>
</organism>
<dbReference type="Gene3D" id="3.20.20.140">
    <property type="entry name" value="Metal-dependent hydrolases"/>
    <property type="match status" value="1"/>
</dbReference>
<protein>
    <submittedName>
        <fullName evidence="3">Phosphatase</fullName>
    </submittedName>
</protein>
<dbReference type="InterPro" id="IPR052018">
    <property type="entry name" value="PHP_domain"/>
</dbReference>
<dbReference type="AlphaFoldDB" id="A0A261FBP5"/>
<dbReference type="EMBL" id="MWWU01000002">
    <property type="protein sequence ID" value="OZG56393.1"/>
    <property type="molecule type" value="Genomic_DNA"/>
</dbReference>
<feature type="compositionally biased region" description="Basic and acidic residues" evidence="1">
    <location>
        <begin position="1"/>
        <end position="14"/>
    </location>
</feature>
<dbReference type="SUPFAM" id="SSF89550">
    <property type="entry name" value="PHP domain-like"/>
    <property type="match status" value="1"/>
</dbReference>
<proteinExistence type="predicted"/>
<dbReference type="PANTHER" id="PTHR42924">
    <property type="entry name" value="EXONUCLEASE"/>
    <property type="match status" value="1"/>
</dbReference>
<dbReference type="InterPro" id="IPR003141">
    <property type="entry name" value="Pol/His_phosphatase_N"/>
</dbReference>
<dbReference type="GO" id="GO:0035312">
    <property type="term" value="F:5'-3' DNA exonuclease activity"/>
    <property type="evidence" value="ECO:0007669"/>
    <property type="project" value="TreeGrafter"/>
</dbReference>